<protein>
    <recommendedName>
        <fullName evidence="2">DUF659 domain-containing protein</fullName>
    </recommendedName>
</protein>
<dbReference type="InterPro" id="IPR012337">
    <property type="entry name" value="RNaseH-like_sf"/>
</dbReference>
<evidence type="ECO:0000313" key="4">
    <source>
        <dbReference type="Proteomes" id="UP000283530"/>
    </source>
</evidence>
<dbReference type="Proteomes" id="UP000283530">
    <property type="component" value="Unassembled WGS sequence"/>
</dbReference>
<gene>
    <name evidence="3" type="ORF">CKAN_00143100</name>
</gene>
<dbReference type="EMBL" id="QPKB01000001">
    <property type="protein sequence ID" value="RWR73175.1"/>
    <property type="molecule type" value="Genomic_DNA"/>
</dbReference>
<sequence>MPSYHDLRTRILKNIVEEVNDFMEHYKSSWTETGCSTMSDGWTDGKQRTLINFPVYCPKGVIFLKSVDASGIRKNADALFSIFDEVVLFVGPEKVVQFITDNDATYKAAGKRLAEKYRTFYWTGCAAHCIDLMLEEMAKPNLFPKNAVMIDTARKVTRFIYNHTRCLYKFGNELRQMFTSNAWSAMSVSSTLVGEVISGIALDNSFWKNVEHIVSVSESLVKVLRLVDSEDKPAMGYLYEAMDKAEKAIQRRLKKKSKFLPYWRVIDRRWETQLHSPLHAAAYFLNPGLYFHYFDPKFDKQREVKRGMNDVVEKMHVHSPKRNRLEHERLNDLVFVHYNLKLCERDMIKKTGKNITNPISLENIDILDEWICEEPNLLTMDDVQSWTCVEQPNQAADNIPDFDFDGGEEEGPGPVTGEELGVEDDDAMEDDDADVAV</sequence>
<reference evidence="3 4" key="1">
    <citation type="journal article" date="2019" name="Nat. Plants">
        <title>Stout camphor tree genome fills gaps in understanding of flowering plant genome evolution.</title>
        <authorList>
            <person name="Chaw S.M."/>
            <person name="Liu Y.C."/>
            <person name="Wu Y.W."/>
            <person name="Wang H.Y."/>
            <person name="Lin C.I."/>
            <person name="Wu C.S."/>
            <person name="Ke H.M."/>
            <person name="Chang L.Y."/>
            <person name="Hsu C.Y."/>
            <person name="Yang H.T."/>
            <person name="Sudianto E."/>
            <person name="Hsu M.H."/>
            <person name="Wu K.P."/>
            <person name="Wang L.N."/>
            <person name="Leebens-Mack J.H."/>
            <person name="Tsai I.J."/>
        </authorList>
    </citation>
    <scope>NUCLEOTIDE SEQUENCE [LARGE SCALE GENOMIC DNA]</scope>
    <source>
        <strain evidence="4">cv. Chaw 1501</strain>
        <tissue evidence="3">Young leaves</tissue>
    </source>
</reference>
<feature type="compositionally biased region" description="Acidic residues" evidence="1">
    <location>
        <begin position="420"/>
        <end position="437"/>
    </location>
</feature>
<dbReference type="Pfam" id="PF04937">
    <property type="entry name" value="DUF659"/>
    <property type="match status" value="1"/>
</dbReference>
<dbReference type="OrthoDB" id="2442898at2759"/>
<dbReference type="InterPro" id="IPR007021">
    <property type="entry name" value="DUF659"/>
</dbReference>
<proteinExistence type="predicted"/>
<evidence type="ECO:0000259" key="2">
    <source>
        <dbReference type="Pfam" id="PF04937"/>
    </source>
</evidence>
<name>A0A3S3MB34_9MAGN</name>
<accession>A0A3S3MB34</accession>
<feature type="compositionally biased region" description="Acidic residues" evidence="1">
    <location>
        <begin position="400"/>
        <end position="411"/>
    </location>
</feature>
<comment type="caution">
    <text evidence="3">The sequence shown here is derived from an EMBL/GenBank/DDBJ whole genome shotgun (WGS) entry which is preliminary data.</text>
</comment>
<dbReference type="SUPFAM" id="SSF53098">
    <property type="entry name" value="Ribonuclease H-like"/>
    <property type="match status" value="1"/>
</dbReference>
<dbReference type="PANTHER" id="PTHR32166">
    <property type="entry name" value="OSJNBA0013A04.12 PROTEIN"/>
    <property type="match status" value="1"/>
</dbReference>
<dbReference type="PANTHER" id="PTHR32166:SF122">
    <property type="entry name" value="OS09G0499600 PROTEIN"/>
    <property type="match status" value="1"/>
</dbReference>
<evidence type="ECO:0000256" key="1">
    <source>
        <dbReference type="SAM" id="MobiDB-lite"/>
    </source>
</evidence>
<feature type="region of interest" description="Disordered" evidence="1">
    <location>
        <begin position="395"/>
        <end position="437"/>
    </location>
</feature>
<feature type="domain" description="DUF659" evidence="2">
    <location>
        <begin position="2"/>
        <end position="145"/>
    </location>
</feature>
<dbReference type="STRING" id="337451.A0A3S3MB34"/>
<dbReference type="AlphaFoldDB" id="A0A3S3MB34"/>
<evidence type="ECO:0000313" key="3">
    <source>
        <dbReference type="EMBL" id="RWR73175.1"/>
    </source>
</evidence>
<keyword evidence="4" id="KW-1185">Reference proteome</keyword>
<organism evidence="3 4">
    <name type="scientific">Cinnamomum micranthum f. kanehirae</name>
    <dbReference type="NCBI Taxonomy" id="337451"/>
    <lineage>
        <taxon>Eukaryota</taxon>
        <taxon>Viridiplantae</taxon>
        <taxon>Streptophyta</taxon>
        <taxon>Embryophyta</taxon>
        <taxon>Tracheophyta</taxon>
        <taxon>Spermatophyta</taxon>
        <taxon>Magnoliopsida</taxon>
        <taxon>Magnoliidae</taxon>
        <taxon>Laurales</taxon>
        <taxon>Lauraceae</taxon>
        <taxon>Cinnamomum</taxon>
    </lineage>
</organism>